<organism evidence="1 2">
    <name type="scientific">Puccinia coronata f. sp. avenae</name>
    <dbReference type="NCBI Taxonomy" id="200324"/>
    <lineage>
        <taxon>Eukaryota</taxon>
        <taxon>Fungi</taxon>
        <taxon>Dikarya</taxon>
        <taxon>Basidiomycota</taxon>
        <taxon>Pucciniomycotina</taxon>
        <taxon>Pucciniomycetes</taxon>
        <taxon>Pucciniales</taxon>
        <taxon>Pucciniaceae</taxon>
        <taxon>Puccinia</taxon>
    </lineage>
</organism>
<sequence>MRCFAVLPSKPCKLWYQPSLFFGRLKDLDSPVEENGLKERLQMLALNSRSGSIPTKSVIKGLLQLPHEPTPEPLVNGQTVEEENLDQDLADDLERHGLPSIKELMRVLVSLLDPYDLQHTDTMRLTALNILTSVF</sequence>
<accession>A0A2N5U5Z7</accession>
<gene>
    <name evidence="1" type="ORF">PCASD_09522</name>
</gene>
<name>A0A2N5U5Z7_9BASI</name>
<evidence type="ECO:0000313" key="1">
    <source>
        <dbReference type="EMBL" id="PLW33204.1"/>
    </source>
</evidence>
<proteinExistence type="predicted"/>
<evidence type="ECO:0000313" key="2">
    <source>
        <dbReference type="Proteomes" id="UP000235392"/>
    </source>
</evidence>
<reference evidence="1 2" key="1">
    <citation type="submission" date="2017-11" db="EMBL/GenBank/DDBJ databases">
        <title>De novo assembly and phasing of dikaryotic genomes from two isolates of Puccinia coronata f. sp. avenae, the causal agent of oat crown rust.</title>
        <authorList>
            <person name="Miller M.E."/>
            <person name="Zhang Y."/>
            <person name="Omidvar V."/>
            <person name="Sperschneider J."/>
            <person name="Schwessinger B."/>
            <person name="Raley C."/>
            <person name="Palmer J.M."/>
            <person name="Garnica D."/>
            <person name="Upadhyaya N."/>
            <person name="Rathjen J."/>
            <person name="Taylor J.M."/>
            <person name="Park R.F."/>
            <person name="Dodds P.N."/>
            <person name="Hirsch C.D."/>
            <person name="Kianian S.F."/>
            <person name="Figueroa M."/>
        </authorList>
    </citation>
    <scope>NUCLEOTIDE SEQUENCE [LARGE SCALE GENOMIC DNA]</scope>
    <source>
        <strain evidence="1">12SD80</strain>
    </source>
</reference>
<dbReference type="Proteomes" id="UP000235392">
    <property type="component" value="Unassembled WGS sequence"/>
</dbReference>
<comment type="caution">
    <text evidence="1">The sequence shown here is derived from an EMBL/GenBank/DDBJ whole genome shotgun (WGS) entry which is preliminary data.</text>
</comment>
<dbReference type="EMBL" id="PGCI01000225">
    <property type="protein sequence ID" value="PLW33204.1"/>
    <property type="molecule type" value="Genomic_DNA"/>
</dbReference>
<protein>
    <submittedName>
        <fullName evidence="1">Uncharacterized protein</fullName>
    </submittedName>
</protein>
<dbReference type="AlphaFoldDB" id="A0A2N5U5Z7"/>